<keyword evidence="3" id="KW-1185">Reference proteome</keyword>
<reference evidence="2 3" key="2">
    <citation type="submission" date="2019-02" db="EMBL/GenBank/DDBJ databases">
        <title>'Lichenibacterium ramalinii' gen. nov. sp. nov., 'Lichenibacterium minor' gen. nov. sp. nov.</title>
        <authorList>
            <person name="Pankratov T."/>
        </authorList>
    </citation>
    <scope>NUCLEOTIDE SEQUENCE [LARGE SCALE GENOMIC DNA]</scope>
    <source>
        <strain evidence="2 3">RmlP026</strain>
    </source>
</reference>
<evidence type="ECO:0000313" key="3">
    <source>
        <dbReference type="Proteomes" id="UP000290759"/>
    </source>
</evidence>
<evidence type="ECO:0000256" key="1">
    <source>
        <dbReference type="SAM" id="MobiDB-lite"/>
    </source>
</evidence>
<organism evidence="2 3">
    <name type="scientific">Lichenibacterium minor</name>
    <dbReference type="NCBI Taxonomy" id="2316528"/>
    <lineage>
        <taxon>Bacteria</taxon>
        <taxon>Pseudomonadati</taxon>
        <taxon>Pseudomonadota</taxon>
        <taxon>Alphaproteobacteria</taxon>
        <taxon>Hyphomicrobiales</taxon>
        <taxon>Lichenihabitantaceae</taxon>
        <taxon>Lichenibacterium</taxon>
    </lineage>
</organism>
<accession>A0A4V1RTY8</accession>
<dbReference type="EMBL" id="QYBB01000058">
    <property type="protein sequence ID" value="RYC29304.1"/>
    <property type="molecule type" value="Genomic_DNA"/>
</dbReference>
<name>A0A4V1RTY8_9HYPH</name>
<feature type="region of interest" description="Disordered" evidence="1">
    <location>
        <begin position="1"/>
        <end position="24"/>
    </location>
</feature>
<proteinExistence type="predicted"/>
<dbReference type="RefSeq" id="WP_129229619.1">
    <property type="nucleotide sequence ID" value="NZ_QYBB01000058.1"/>
</dbReference>
<gene>
    <name evidence="2" type="ORF">D3273_24650</name>
</gene>
<reference evidence="2 3" key="1">
    <citation type="submission" date="2018-12" db="EMBL/GenBank/DDBJ databases">
        <authorList>
            <person name="Grouzdev D.S."/>
            <person name="Krutkina M.S."/>
        </authorList>
    </citation>
    <scope>NUCLEOTIDE SEQUENCE [LARGE SCALE GENOMIC DNA]</scope>
    <source>
        <strain evidence="2 3">RmlP026</strain>
    </source>
</reference>
<dbReference type="Proteomes" id="UP000290759">
    <property type="component" value="Unassembled WGS sequence"/>
</dbReference>
<sequence>MATVNSGTVDEAMQDITAGIPGPQEGETVFGYRSRLNRRFMEIVDAVSNRKKLADAFIRNNSNEKLRPTDQFYNAVRKRFIPDEFEE</sequence>
<protein>
    <submittedName>
        <fullName evidence="2">Uncharacterized protein</fullName>
    </submittedName>
</protein>
<evidence type="ECO:0000313" key="2">
    <source>
        <dbReference type="EMBL" id="RYC29304.1"/>
    </source>
</evidence>
<dbReference type="AlphaFoldDB" id="A0A4V1RTY8"/>
<comment type="caution">
    <text evidence="2">The sequence shown here is derived from an EMBL/GenBank/DDBJ whole genome shotgun (WGS) entry which is preliminary data.</text>
</comment>